<reference evidence="2 3" key="1">
    <citation type="submission" date="2024-01" db="EMBL/GenBank/DDBJ databases">
        <title>The genomes of 5 underutilized Papilionoideae crops provide insights into root nodulation and disease resistanc.</title>
        <authorList>
            <person name="Jiang F."/>
        </authorList>
    </citation>
    <scope>NUCLEOTIDE SEQUENCE [LARGE SCALE GENOMIC DNA]</scope>
    <source>
        <strain evidence="2">LVBAO_FW01</strain>
        <tissue evidence="2">Leaves</tissue>
    </source>
</reference>
<accession>A0AAN9KMA5</accession>
<dbReference type="AlphaFoldDB" id="A0AAN9KMA5"/>
<organism evidence="2 3">
    <name type="scientific">Canavalia gladiata</name>
    <name type="common">Sword bean</name>
    <name type="synonym">Dolichos gladiatus</name>
    <dbReference type="NCBI Taxonomy" id="3824"/>
    <lineage>
        <taxon>Eukaryota</taxon>
        <taxon>Viridiplantae</taxon>
        <taxon>Streptophyta</taxon>
        <taxon>Embryophyta</taxon>
        <taxon>Tracheophyta</taxon>
        <taxon>Spermatophyta</taxon>
        <taxon>Magnoliopsida</taxon>
        <taxon>eudicotyledons</taxon>
        <taxon>Gunneridae</taxon>
        <taxon>Pentapetalae</taxon>
        <taxon>rosids</taxon>
        <taxon>fabids</taxon>
        <taxon>Fabales</taxon>
        <taxon>Fabaceae</taxon>
        <taxon>Papilionoideae</taxon>
        <taxon>50 kb inversion clade</taxon>
        <taxon>NPAAA clade</taxon>
        <taxon>indigoferoid/millettioid clade</taxon>
        <taxon>Phaseoleae</taxon>
        <taxon>Canavalia</taxon>
    </lineage>
</organism>
<dbReference type="EMBL" id="JAYMYQ010000007">
    <property type="protein sequence ID" value="KAK7320250.1"/>
    <property type="molecule type" value="Genomic_DNA"/>
</dbReference>
<evidence type="ECO:0000256" key="1">
    <source>
        <dbReference type="SAM" id="Phobius"/>
    </source>
</evidence>
<dbReference type="PANTHER" id="PTHR34947">
    <property type="entry name" value="TRANSMEMBRANE PROTEIN"/>
    <property type="match status" value="1"/>
</dbReference>
<comment type="caution">
    <text evidence="2">The sequence shown here is derived from an EMBL/GenBank/DDBJ whole genome shotgun (WGS) entry which is preliminary data.</text>
</comment>
<evidence type="ECO:0000313" key="3">
    <source>
        <dbReference type="Proteomes" id="UP001367508"/>
    </source>
</evidence>
<protein>
    <recommendedName>
        <fullName evidence="4">Transmembrane protein</fullName>
    </recommendedName>
</protein>
<evidence type="ECO:0008006" key="4">
    <source>
        <dbReference type="Google" id="ProtNLM"/>
    </source>
</evidence>
<feature type="transmembrane region" description="Helical" evidence="1">
    <location>
        <begin position="56"/>
        <end position="76"/>
    </location>
</feature>
<keyword evidence="3" id="KW-1185">Reference proteome</keyword>
<keyword evidence="1" id="KW-0812">Transmembrane</keyword>
<dbReference type="PANTHER" id="PTHR34947:SF3">
    <property type="entry name" value="TRANSMEMBRANE PROTEIN"/>
    <property type="match status" value="1"/>
</dbReference>
<gene>
    <name evidence="2" type="ORF">VNO77_29562</name>
</gene>
<name>A0AAN9KMA5_CANGL</name>
<dbReference type="Proteomes" id="UP001367508">
    <property type="component" value="Unassembled WGS sequence"/>
</dbReference>
<keyword evidence="1" id="KW-1133">Transmembrane helix</keyword>
<proteinExistence type="predicted"/>
<evidence type="ECO:0000313" key="2">
    <source>
        <dbReference type="EMBL" id="KAK7320250.1"/>
    </source>
</evidence>
<sequence length="191" mass="21996">MKYLKHQNAKVHNSKRSMKFLLCIFLLCLLFSLLPLQLHSLKPFLMQFYAYTVDKTYMFLLCNGLLVLIALNSGLIHSPLPQTTHLSIQQHAIHSEKTSQLELKASHIAAPIACENLVETESSQEEEEEHILSKVEQENDEEESNGIVMIDEDDTEELNKRCEEFIKRMKAEIRADCSLYFDNNRSLVAVN</sequence>
<keyword evidence="1" id="KW-0472">Membrane</keyword>